<keyword evidence="2" id="KW-1185">Reference proteome</keyword>
<gene>
    <name evidence="1" type="ORF">OU421_10400</name>
</gene>
<sequence length="102" mass="11869">MDYLRILSGGGDILDIYQLLIPSLETIELLPQSIEPIYLKAIGLEGQDLDHFRFALVRLQVYADIHRYEDSDEMQRIKYVSQTLEKIIFGNLMLETESYITD</sequence>
<protein>
    <submittedName>
        <fullName evidence="1">Uncharacterized protein</fullName>
    </submittedName>
</protein>
<dbReference type="AlphaFoldDB" id="A0A9X9T7L6"/>
<proteinExistence type="predicted"/>
<reference evidence="1" key="1">
    <citation type="submission" date="2022-11" db="EMBL/GenBank/DDBJ databases">
        <title>Complete genome sequence of Methanogenium organophilum DSM 3596.</title>
        <authorList>
            <person name="Chen S.-C."/>
            <person name="Lai S.-J."/>
            <person name="You Y.-T."/>
        </authorList>
    </citation>
    <scope>NUCLEOTIDE SEQUENCE</scope>
    <source>
        <strain evidence="1">DSM 3596</strain>
    </source>
</reference>
<organism evidence="1 2">
    <name type="scientific">Methanogenium organophilum</name>
    <dbReference type="NCBI Taxonomy" id="2199"/>
    <lineage>
        <taxon>Archaea</taxon>
        <taxon>Methanobacteriati</taxon>
        <taxon>Methanobacteriota</taxon>
        <taxon>Stenosarchaea group</taxon>
        <taxon>Methanomicrobia</taxon>
        <taxon>Methanomicrobiales</taxon>
        <taxon>Methanomicrobiaceae</taxon>
        <taxon>Methanogenium</taxon>
    </lineage>
</organism>
<evidence type="ECO:0000313" key="2">
    <source>
        <dbReference type="Proteomes" id="UP001163096"/>
    </source>
</evidence>
<dbReference type="RefSeq" id="WP_268186025.1">
    <property type="nucleotide sequence ID" value="NZ_CP113361.1"/>
</dbReference>
<accession>A0A9X9T7L6</accession>
<evidence type="ECO:0000313" key="1">
    <source>
        <dbReference type="EMBL" id="WAI00820.1"/>
    </source>
</evidence>
<dbReference type="KEGG" id="mou:OU421_10400"/>
<dbReference type="EMBL" id="CP113361">
    <property type="protein sequence ID" value="WAI00820.1"/>
    <property type="molecule type" value="Genomic_DNA"/>
</dbReference>
<dbReference type="Proteomes" id="UP001163096">
    <property type="component" value="Chromosome"/>
</dbReference>
<name>A0A9X9T7L6_METOG</name>
<dbReference type="GeneID" id="76835516"/>